<comment type="caution">
    <text evidence="3">The sequence shown here is derived from an EMBL/GenBank/DDBJ whole genome shotgun (WGS) entry which is preliminary data.</text>
</comment>
<feature type="signal peptide" evidence="2">
    <location>
        <begin position="1"/>
        <end position="20"/>
    </location>
</feature>
<proteinExistence type="predicted"/>
<reference evidence="3 4" key="1">
    <citation type="journal article" date="2023" name="Arcadia Sci">
        <title>De novo assembly of a long-read Amblyomma americanum tick genome.</title>
        <authorList>
            <person name="Chou S."/>
            <person name="Poskanzer K.E."/>
            <person name="Rollins M."/>
            <person name="Thuy-Boun P.S."/>
        </authorList>
    </citation>
    <scope>NUCLEOTIDE SEQUENCE [LARGE SCALE GENOMIC DNA]</scope>
    <source>
        <strain evidence="3">F_SG_1</strain>
        <tissue evidence="3">Salivary glands</tissue>
    </source>
</reference>
<dbReference type="Proteomes" id="UP001321473">
    <property type="component" value="Unassembled WGS sequence"/>
</dbReference>
<dbReference type="AlphaFoldDB" id="A0AAQ4ESX4"/>
<organism evidence="3 4">
    <name type="scientific">Amblyomma americanum</name>
    <name type="common">Lone star tick</name>
    <dbReference type="NCBI Taxonomy" id="6943"/>
    <lineage>
        <taxon>Eukaryota</taxon>
        <taxon>Metazoa</taxon>
        <taxon>Ecdysozoa</taxon>
        <taxon>Arthropoda</taxon>
        <taxon>Chelicerata</taxon>
        <taxon>Arachnida</taxon>
        <taxon>Acari</taxon>
        <taxon>Parasitiformes</taxon>
        <taxon>Ixodida</taxon>
        <taxon>Ixodoidea</taxon>
        <taxon>Ixodidae</taxon>
        <taxon>Amblyomminae</taxon>
        <taxon>Amblyomma</taxon>
    </lineage>
</organism>
<name>A0AAQ4ESX4_AMBAM</name>
<sequence>MDLKLVALCAILFISRGACGARVENVTTKGLPSGWFPGAAVENDTKCNYLQLAKTYTRCSLPFYADFVSDTLHSEPSTCSPVKTFETCLEDALKNTLCSNDTTLLTPTVKFFTSSILGAYKQACNAALESKNFTPSVAKNASVEGEKSPIVHDTSSTASHDNLLISNNSLVTEINLKNASAAKELNEGDNHTETFPAVEANRKAFVDDKPSADNTSAVFTKGVTFRDLVGVTNAADKGLGSHNDSANVERRMRRSDNDPCEPKIDTGFKFPEKCPNRTLLRRMFTCGVAMHEFILHGQNPCKCFLNYRDCVEKARKELDCESGGAKDDPIIVTVKLIESLMLSWYQNPCAIYRDPANRTSVRARIVDEVEGGCNVRKASIATVVCYATYFAMTELKTPAPWTNHDDVCSHVSRLHTCLEDSVEGTGCYGDINVHLEIKVYKKVLEDSYDVRCIVEGPTEKRRRAKNRQRILRPHPKTLYKQMSGSSGLRSWRVDLGLYEKNDENAGYYYDDSLEGRKPVFAGPRVIAIHPDDAEEEGDYENSDALYQKAHNEGGGGWRPLAQRLKEEQDLAAKVVEVNGTSNETTPQALLQFFKPENSEALAAQEQPKSRSAQLQKLEELAKKPHGKKAAGEDDIFGNEYVENSELAMFPNGLDMFHHFRGAALARMENVVEANKSESASDDCPVEQVKLALGLCNATLKGLLLRWPNVSDVGLPLDGSSAGVKQFCSAYMLQDAVILKGFRILQAFQTTLQRRLLLVATSQTVHCNQL</sequence>
<feature type="non-terminal residue" evidence="3">
    <location>
        <position position="769"/>
    </location>
</feature>
<dbReference type="EMBL" id="JARKHS020011403">
    <property type="protein sequence ID" value="KAK8777856.1"/>
    <property type="molecule type" value="Genomic_DNA"/>
</dbReference>
<evidence type="ECO:0000256" key="1">
    <source>
        <dbReference type="SAM" id="MobiDB-lite"/>
    </source>
</evidence>
<evidence type="ECO:0000256" key="2">
    <source>
        <dbReference type="SAM" id="SignalP"/>
    </source>
</evidence>
<feature type="chain" id="PRO_5043054743" description="Secreted protein" evidence="2">
    <location>
        <begin position="21"/>
        <end position="769"/>
    </location>
</feature>
<keyword evidence="2" id="KW-0732">Signal</keyword>
<gene>
    <name evidence="3" type="ORF">V5799_020805</name>
</gene>
<evidence type="ECO:0000313" key="4">
    <source>
        <dbReference type="Proteomes" id="UP001321473"/>
    </source>
</evidence>
<feature type="region of interest" description="Disordered" evidence="1">
    <location>
        <begin position="236"/>
        <end position="260"/>
    </location>
</feature>
<accession>A0AAQ4ESX4</accession>
<keyword evidence="4" id="KW-1185">Reference proteome</keyword>
<evidence type="ECO:0008006" key="5">
    <source>
        <dbReference type="Google" id="ProtNLM"/>
    </source>
</evidence>
<feature type="compositionally biased region" description="Basic and acidic residues" evidence="1">
    <location>
        <begin position="247"/>
        <end position="260"/>
    </location>
</feature>
<protein>
    <recommendedName>
        <fullName evidence="5">Secreted protein</fullName>
    </recommendedName>
</protein>
<evidence type="ECO:0000313" key="3">
    <source>
        <dbReference type="EMBL" id="KAK8777856.1"/>
    </source>
</evidence>